<organism evidence="1 2">
    <name type="scientific">Dreissena polymorpha</name>
    <name type="common">Zebra mussel</name>
    <name type="synonym">Mytilus polymorpha</name>
    <dbReference type="NCBI Taxonomy" id="45954"/>
    <lineage>
        <taxon>Eukaryota</taxon>
        <taxon>Metazoa</taxon>
        <taxon>Spiralia</taxon>
        <taxon>Lophotrochozoa</taxon>
        <taxon>Mollusca</taxon>
        <taxon>Bivalvia</taxon>
        <taxon>Autobranchia</taxon>
        <taxon>Heteroconchia</taxon>
        <taxon>Euheterodonta</taxon>
        <taxon>Imparidentia</taxon>
        <taxon>Neoheterodontei</taxon>
        <taxon>Myida</taxon>
        <taxon>Dreissenoidea</taxon>
        <taxon>Dreissenidae</taxon>
        <taxon>Dreissena</taxon>
    </lineage>
</organism>
<comment type="caution">
    <text evidence="1">The sequence shown here is derived from an EMBL/GenBank/DDBJ whole genome shotgun (WGS) entry which is preliminary data.</text>
</comment>
<gene>
    <name evidence="1" type="ORF">DPMN_160694</name>
</gene>
<dbReference type="EMBL" id="JAIWYP010000008">
    <property type="protein sequence ID" value="KAH3782774.1"/>
    <property type="molecule type" value="Genomic_DNA"/>
</dbReference>
<keyword evidence="2" id="KW-1185">Reference proteome</keyword>
<evidence type="ECO:0000313" key="2">
    <source>
        <dbReference type="Proteomes" id="UP000828390"/>
    </source>
</evidence>
<dbReference type="AlphaFoldDB" id="A0A9D4ENL9"/>
<reference evidence="1" key="1">
    <citation type="journal article" date="2019" name="bioRxiv">
        <title>The Genome of the Zebra Mussel, Dreissena polymorpha: A Resource for Invasive Species Research.</title>
        <authorList>
            <person name="McCartney M.A."/>
            <person name="Auch B."/>
            <person name="Kono T."/>
            <person name="Mallez S."/>
            <person name="Zhang Y."/>
            <person name="Obille A."/>
            <person name="Becker A."/>
            <person name="Abrahante J.E."/>
            <person name="Garbe J."/>
            <person name="Badalamenti J.P."/>
            <person name="Herman A."/>
            <person name="Mangelson H."/>
            <person name="Liachko I."/>
            <person name="Sullivan S."/>
            <person name="Sone E.D."/>
            <person name="Koren S."/>
            <person name="Silverstein K.A.T."/>
            <person name="Beckman K.B."/>
            <person name="Gohl D.M."/>
        </authorList>
    </citation>
    <scope>NUCLEOTIDE SEQUENCE</scope>
    <source>
        <strain evidence="1">Duluth1</strain>
        <tissue evidence="1">Whole animal</tissue>
    </source>
</reference>
<dbReference type="Proteomes" id="UP000828390">
    <property type="component" value="Unassembled WGS sequence"/>
</dbReference>
<proteinExistence type="predicted"/>
<evidence type="ECO:0000313" key="1">
    <source>
        <dbReference type="EMBL" id="KAH3782774.1"/>
    </source>
</evidence>
<name>A0A9D4ENL9_DREPO</name>
<reference evidence="1" key="2">
    <citation type="submission" date="2020-11" db="EMBL/GenBank/DDBJ databases">
        <authorList>
            <person name="McCartney M.A."/>
            <person name="Auch B."/>
            <person name="Kono T."/>
            <person name="Mallez S."/>
            <person name="Becker A."/>
            <person name="Gohl D.M."/>
            <person name="Silverstein K.A.T."/>
            <person name="Koren S."/>
            <person name="Bechman K.B."/>
            <person name="Herman A."/>
            <person name="Abrahante J.E."/>
            <person name="Garbe J."/>
        </authorList>
    </citation>
    <scope>NUCLEOTIDE SEQUENCE</scope>
    <source>
        <strain evidence="1">Duluth1</strain>
        <tissue evidence="1">Whole animal</tissue>
    </source>
</reference>
<sequence length="89" mass="9655">MSTGYRSSSGYSNTLRANEGYQQVRARVSCTSTLCESLAMISSMPEMCDAIFKVGPEAVRVYGVRAILAIRSKKASVLFSCISFSNSII</sequence>
<protein>
    <submittedName>
        <fullName evidence="1">Uncharacterized protein</fullName>
    </submittedName>
</protein>
<accession>A0A9D4ENL9</accession>